<reference evidence="1" key="1">
    <citation type="submission" date="2021-08" db="EMBL/GenBank/DDBJ databases">
        <title>Whole genome sequencing of non-tuberculosis mycobacteria type-strains.</title>
        <authorList>
            <person name="Igarashi Y."/>
            <person name="Osugi A."/>
            <person name="Mitarai S."/>
        </authorList>
    </citation>
    <scope>NUCLEOTIDE SEQUENCE</scope>
    <source>
        <strain evidence="1">JCM 30995</strain>
    </source>
</reference>
<dbReference type="KEGG" id="mher:K3U94_19970"/>
<gene>
    <name evidence="1" type="ORF">K3U94_19970</name>
</gene>
<organism evidence="1 2">
    <name type="scientific">Mycolicibacter heraklionensis</name>
    <dbReference type="NCBI Taxonomy" id="512402"/>
    <lineage>
        <taxon>Bacteria</taxon>
        <taxon>Bacillati</taxon>
        <taxon>Actinomycetota</taxon>
        <taxon>Actinomycetes</taxon>
        <taxon>Mycobacteriales</taxon>
        <taxon>Mycobacteriaceae</taxon>
        <taxon>Mycolicibacter</taxon>
    </lineage>
</organism>
<accession>A0A9X7ZE11</accession>
<proteinExistence type="predicted"/>
<dbReference type="RefSeq" id="WP_220694805.1">
    <property type="nucleotide sequence ID" value="NZ_CP080997.1"/>
</dbReference>
<evidence type="ECO:0000313" key="1">
    <source>
        <dbReference type="EMBL" id="QZA07206.1"/>
    </source>
</evidence>
<dbReference type="AlphaFoldDB" id="A0A9X7ZE11"/>
<name>A0A9X7ZE11_9MYCO</name>
<evidence type="ECO:0000313" key="2">
    <source>
        <dbReference type="Proteomes" id="UP000825008"/>
    </source>
</evidence>
<protein>
    <submittedName>
        <fullName evidence="1">Uncharacterized protein</fullName>
    </submittedName>
</protein>
<sequence>MAAGAASPDKPGRQFPTIACDPGYFPFNAVNAGYATVNGHDLTVEFWWNSDDVDMDWLKAR</sequence>
<dbReference type="Proteomes" id="UP000825008">
    <property type="component" value="Chromosome"/>
</dbReference>
<dbReference type="EMBL" id="CP080997">
    <property type="protein sequence ID" value="QZA07206.1"/>
    <property type="molecule type" value="Genomic_DNA"/>
</dbReference>